<dbReference type="SUPFAM" id="SSF54160">
    <property type="entry name" value="Chromo domain-like"/>
    <property type="match status" value="1"/>
</dbReference>
<feature type="compositionally biased region" description="Basic and acidic residues" evidence="1">
    <location>
        <begin position="12"/>
        <end position="23"/>
    </location>
</feature>
<organism evidence="2 3">
    <name type="scientific">Phytophthora rubi</name>
    <dbReference type="NCBI Taxonomy" id="129364"/>
    <lineage>
        <taxon>Eukaryota</taxon>
        <taxon>Sar</taxon>
        <taxon>Stramenopiles</taxon>
        <taxon>Oomycota</taxon>
        <taxon>Peronosporomycetes</taxon>
        <taxon>Peronosporales</taxon>
        <taxon>Peronosporaceae</taxon>
        <taxon>Phytophthora</taxon>
    </lineage>
</organism>
<name>A0A6A4EX21_9STRA</name>
<protein>
    <recommendedName>
        <fullName evidence="4">Chromo domain-containing protein</fullName>
    </recommendedName>
</protein>
<evidence type="ECO:0000313" key="2">
    <source>
        <dbReference type="EMBL" id="KAE9328794.1"/>
    </source>
</evidence>
<dbReference type="EMBL" id="QXFT01001104">
    <property type="protein sequence ID" value="KAE9328794.1"/>
    <property type="molecule type" value="Genomic_DNA"/>
</dbReference>
<reference evidence="2 3" key="1">
    <citation type="submission" date="2018-08" db="EMBL/GenBank/DDBJ databases">
        <title>Genomic investigation of the strawberry pathogen Phytophthora fragariae indicates pathogenicity is determined by transcriptional variation in three key races.</title>
        <authorList>
            <person name="Adams T.M."/>
            <person name="Armitage A.D."/>
            <person name="Sobczyk M.K."/>
            <person name="Bates H.J."/>
            <person name="Dunwell J.M."/>
            <person name="Nellist C.F."/>
            <person name="Harrison R.J."/>
        </authorList>
    </citation>
    <scope>NUCLEOTIDE SEQUENCE [LARGE SCALE GENOMIC DNA]</scope>
    <source>
        <strain evidence="2 3">SCRP333</strain>
    </source>
</reference>
<dbReference type="InterPro" id="IPR016197">
    <property type="entry name" value="Chromo-like_dom_sf"/>
</dbReference>
<comment type="caution">
    <text evidence="2">The sequence shown here is derived from an EMBL/GenBank/DDBJ whole genome shotgun (WGS) entry which is preliminary data.</text>
</comment>
<accession>A0A6A4EX21</accession>
<keyword evidence="3" id="KW-1185">Reference proteome</keyword>
<evidence type="ECO:0000256" key="1">
    <source>
        <dbReference type="SAM" id="MobiDB-lite"/>
    </source>
</evidence>
<dbReference type="CDD" id="cd00024">
    <property type="entry name" value="CD_CSD"/>
    <property type="match status" value="1"/>
</dbReference>
<proteinExistence type="predicted"/>
<evidence type="ECO:0000313" key="3">
    <source>
        <dbReference type="Proteomes" id="UP000434957"/>
    </source>
</evidence>
<dbReference type="AlphaFoldDB" id="A0A6A4EX21"/>
<feature type="region of interest" description="Disordered" evidence="1">
    <location>
        <begin position="1"/>
        <end position="26"/>
    </location>
</feature>
<gene>
    <name evidence="2" type="ORF">PR003_g15700</name>
</gene>
<evidence type="ECO:0008006" key="4">
    <source>
        <dbReference type="Google" id="ProtNLM"/>
    </source>
</evidence>
<dbReference type="Proteomes" id="UP000434957">
    <property type="component" value="Unassembled WGS sequence"/>
</dbReference>
<sequence length="288" mass="32477">MDHPETVLPSHAETKRADEDKSPDTAPGIHSFLNRVVSEMLFLGEGFVLDGTSLQYRDDVLELGATAEKELLSFLSEHNINARGAQNVLKSMRKLYKTGHFNALRFPLFFQLSTTLNTAVIAAPKPTKNAVSSAKEFKTRSITASKTSKIRVSNEAIRHLRLAMNTTVASASLLPEAIQVIIAALAETKKRRVGLEDVREWLAPPAPMNDEDSGDEEWSADDNLKGVPAHYIRKIVNWKREKKITCYLVDWEPTWEPKEHLHQKVVAAFEKERRLLVTKTFFEDEAVE</sequence>
<dbReference type="Gene3D" id="2.40.50.40">
    <property type="match status" value="1"/>
</dbReference>